<evidence type="ECO:0000256" key="4">
    <source>
        <dbReference type="ARBA" id="ARBA00023224"/>
    </source>
</evidence>
<evidence type="ECO:0000256" key="1">
    <source>
        <dbReference type="ARBA" id="ARBA00004236"/>
    </source>
</evidence>
<dbReference type="SUPFAM" id="SSF58104">
    <property type="entry name" value="Methyl-accepting chemotaxis protein (MCP) signaling domain"/>
    <property type="match status" value="1"/>
</dbReference>
<dbReference type="CDD" id="cd06225">
    <property type="entry name" value="HAMP"/>
    <property type="match status" value="1"/>
</dbReference>
<keyword evidence="4 6" id="KW-0807">Transducer</keyword>
<feature type="transmembrane region" description="Helical" evidence="8">
    <location>
        <begin position="203"/>
        <end position="227"/>
    </location>
</feature>
<dbReference type="Pfam" id="PF00672">
    <property type="entry name" value="HAMP"/>
    <property type="match status" value="1"/>
</dbReference>
<reference evidence="11" key="1">
    <citation type="submission" date="2023-07" db="EMBL/GenBank/DDBJ databases">
        <title>Ureibacillus sp. isolated from freshwater well.</title>
        <authorList>
            <person name="Kirdat K."/>
            <person name="Bhatt A."/>
            <person name="Teware R."/>
            <person name="Bhavsar Y."/>
            <person name="Yadav A."/>
        </authorList>
    </citation>
    <scope>NUCLEOTIDE SEQUENCE</scope>
    <source>
        <strain evidence="11">BA0131</strain>
    </source>
</reference>
<evidence type="ECO:0000313" key="12">
    <source>
        <dbReference type="Proteomes" id="UP001172743"/>
    </source>
</evidence>
<dbReference type="PROSITE" id="PS50885">
    <property type="entry name" value="HAMP"/>
    <property type="match status" value="1"/>
</dbReference>
<evidence type="ECO:0000313" key="11">
    <source>
        <dbReference type="EMBL" id="MDN4493232.1"/>
    </source>
</evidence>
<gene>
    <name evidence="11" type="ORF">QYB95_06730</name>
</gene>
<feature type="transmembrane region" description="Helical" evidence="8">
    <location>
        <begin position="12"/>
        <end position="31"/>
    </location>
</feature>
<dbReference type="PROSITE" id="PS50111">
    <property type="entry name" value="CHEMOTAXIS_TRANSDUC_2"/>
    <property type="match status" value="1"/>
</dbReference>
<evidence type="ECO:0000256" key="3">
    <source>
        <dbReference type="ARBA" id="ARBA00023136"/>
    </source>
</evidence>
<evidence type="ECO:0000256" key="8">
    <source>
        <dbReference type="SAM" id="Phobius"/>
    </source>
</evidence>
<dbReference type="InterPro" id="IPR003660">
    <property type="entry name" value="HAMP_dom"/>
</dbReference>
<evidence type="ECO:0000259" key="9">
    <source>
        <dbReference type="PROSITE" id="PS50111"/>
    </source>
</evidence>
<dbReference type="SMART" id="SM00304">
    <property type="entry name" value="HAMP"/>
    <property type="match status" value="1"/>
</dbReference>
<evidence type="ECO:0000256" key="7">
    <source>
        <dbReference type="SAM" id="Coils"/>
    </source>
</evidence>
<organism evidence="11 12">
    <name type="scientific">Ureibacillus aquaedulcis</name>
    <dbReference type="NCBI Taxonomy" id="3058421"/>
    <lineage>
        <taxon>Bacteria</taxon>
        <taxon>Bacillati</taxon>
        <taxon>Bacillota</taxon>
        <taxon>Bacilli</taxon>
        <taxon>Bacillales</taxon>
        <taxon>Caryophanaceae</taxon>
        <taxon>Ureibacillus</taxon>
    </lineage>
</organism>
<dbReference type="Pfam" id="PF00015">
    <property type="entry name" value="MCPsignal"/>
    <property type="match status" value="1"/>
</dbReference>
<accession>A0ABT8GP97</accession>
<dbReference type="PANTHER" id="PTHR32089:SF114">
    <property type="entry name" value="METHYL-ACCEPTING CHEMOTAXIS PROTEIN MCPB"/>
    <property type="match status" value="1"/>
</dbReference>
<keyword evidence="8" id="KW-0812">Transmembrane</keyword>
<keyword evidence="12" id="KW-1185">Reference proteome</keyword>
<keyword evidence="3 8" id="KW-0472">Membrane</keyword>
<dbReference type="InterPro" id="IPR004089">
    <property type="entry name" value="MCPsignal_dom"/>
</dbReference>
<sequence length="587" mass="64518">MFRKSSIATKLSALLALPVITLVLVITFILISGKSSTDGLIDTIYQDAYISSTQLIHADRDLYQANNSLNSMILSEDDTEFQAALEDFNGNMKEIKDRIKSTKENYESNEIYGTLKNPETGLTLEDNFDNFETFFSQWENETTDLIDQIQATPIAGRSQLEQQSKANMSIFLEARNSLDQLGDISDVYAEDEVVKFEEEYKKMFLFSIGIAVIIIVLIIAIGTLFIIRTIKRIKQLVTVTTKISEGDLTTSALEIGARDELGQLTESVNIMNENLNNLVRSLDDSVIQVVESSVSMSAISEEVAASVADIVNTLDDIAMGASQGAQDAEVTNERTRELSEQIEKVKQNATEMLQQSQEADQASNSGIMQINTLKDSSVKTNEVLGQVSQVITTLTTKIQDIEKIIDVINDISNQTNLLALNASIEAARAGEHGKGFAVVAEEVRKLAEQSSQATHEIRTTIQLIVSESNNATAAVETTEAITTEQQTVVKDTEQVFETINNSIRNIAQSIQHINNGVLSMNQLQSEVLKSVDSISAFTEESAASTQQISASTEEQLKGIDEVAQSAEKLSELSENLKVTVSKFNYSK</sequence>
<comment type="similarity">
    <text evidence="5">Belongs to the methyl-accepting chemotaxis (MCP) protein family.</text>
</comment>
<evidence type="ECO:0000256" key="6">
    <source>
        <dbReference type="PROSITE-ProRule" id="PRU00284"/>
    </source>
</evidence>
<feature type="domain" description="HAMP" evidence="10">
    <location>
        <begin position="227"/>
        <end position="280"/>
    </location>
</feature>
<name>A0ABT8GP97_9BACL</name>
<dbReference type="SMART" id="SM00283">
    <property type="entry name" value="MA"/>
    <property type="match status" value="1"/>
</dbReference>
<keyword evidence="2" id="KW-1003">Cell membrane</keyword>
<feature type="domain" description="Methyl-accepting transducer" evidence="9">
    <location>
        <begin position="299"/>
        <end position="549"/>
    </location>
</feature>
<comment type="subcellular location">
    <subcellularLocation>
        <location evidence="1">Cell membrane</location>
    </subcellularLocation>
</comment>
<dbReference type="EMBL" id="JAUHTQ010000003">
    <property type="protein sequence ID" value="MDN4493232.1"/>
    <property type="molecule type" value="Genomic_DNA"/>
</dbReference>
<evidence type="ECO:0000256" key="5">
    <source>
        <dbReference type="ARBA" id="ARBA00029447"/>
    </source>
</evidence>
<protein>
    <submittedName>
        <fullName evidence="11">HAMP domain-containing methyl-accepting chemotaxis protein</fullName>
    </submittedName>
</protein>
<proteinExistence type="inferred from homology"/>
<evidence type="ECO:0000256" key="2">
    <source>
        <dbReference type="ARBA" id="ARBA00022475"/>
    </source>
</evidence>
<dbReference type="Gene3D" id="1.10.287.950">
    <property type="entry name" value="Methyl-accepting chemotaxis protein"/>
    <property type="match status" value="1"/>
</dbReference>
<dbReference type="PANTHER" id="PTHR32089">
    <property type="entry name" value="METHYL-ACCEPTING CHEMOTAXIS PROTEIN MCPB"/>
    <property type="match status" value="1"/>
</dbReference>
<dbReference type="RefSeq" id="WP_301137519.1">
    <property type="nucleotide sequence ID" value="NZ_JAUHTQ010000003.1"/>
</dbReference>
<dbReference type="Gene3D" id="6.10.340.10">
    <property type="match status" value="1"/>
</dbReference>
<evidence type="ECO:0000259" key="10">
    <source>
        <dbReference type="PROSITE" id="PS50885"/>
    </source>
</evidence>
<feature type="coiled-coil region" evidence="7">
    <location>
        <begin position="328"/>
        <end position="362"/>
    </location>
</feature>
<dbReference type="Proteomes" id="UP001172743">
    <property type="component" value="Unassembled WGS sequence"/>
</dbReference>
<keyword evidence="8" id="KW-1133">Transmembrane helix</keyword>
<keyword evidence="7" id="KW-0175">Coiled coil</keyword>
<comment type="caution">
    <text evidence="11">The sequence shown here is derived from an EMBL/GenBank/DDBJ whole genome shotgun (WGS) entry which is preliminary data.</text>
</comment>